<protein>
    <submittedName>
        <fullName evidence="7">Methyltransferase domain-containing protein</fullName>
    </submittedName>
</protein>
<keyword evidence="8" id="KW-1185">Reference proteome</keyword>
<dbReference type="Proteomes" id="UP000321525">
    <property type="component" value="Unassembled WGS sequence"/>
</dbReference>
<keyword evidence="3 7" id="KW-0808">Transferase</keyword>
<accession>A0A5C6QBV6</accession>
<dbReference type="InterPro" id="IPR019614">
    <property type="entry name" value="SAM-dep_methyl-trfase"/>
</dbReference>
<organism evidence="7 9">
    <name type="scientific">Colwellia hornerae</name>
    <dbReference type="NCBI Taxonomy" id="89402"/>
    <lineage>
        <taxon>Bacteria</taxon>
        <taxon>Pseudomonadati</taxon>
        <taxon>Pseudomonadota</taxon>
        <taxon>Gammaproteobacteria</taxon>
        <taxon>Alteromonadales</taxon>
        <taxon>Colwelliaceae</taxon>
        <taxon>Colwellia</taxon>
    </lineage>
</organism>
<feature type="domain" description="S-adenosylmethionine-dependent methyltransferase" evidence="5">
    <location>
        <begin position="26"/>
        <end position="304"/>
    </location>
</feature>
<dbReference type="Proteomes" id="UP000321917">
    <property type="component" value="Unassembled WGS sequence"/>
</dbReference>
<evidence type="ECO:0000313" key="8">
    <source>
        <dbReference type="Proteomes" id="UP000321525"/>
    </source>
</evidence>
<dbReference type="GO" id="GO:0006364">
    <property type="term" value="P:rRNA processing"/>
    <property type="evidence" value="ECO:0007669"/>
    <property type="project" value="UniProtKB-KW"/>
</dbReference>
<reference evidence="7 9" key="1">
    <citation type="submission" date="2019-07" db="EMBL/GenBank/DDBJ databases">
        <title>Genomes of sea-ice associated Colwellia species.</title>
        <authorList>
            <person name="Bowman J.P."/>
        </authorList>
    </citation>
    <scope>NUCLEOTIDE SEQUENCE [LARGE SCALE GENOMIC DNA]</scope>
    <source>
        <strain evidence="6 8">ACAM 607</strain>
        <strain evidence="7 9">IC036</strain>
    </source>
</reference>
<dbReference type="EMBL" id="VOLR01000012">
    <property type="protein sequence ID" value="TWX59264.1"/>
    <property type="molecule type" value="Genomic_DNA"/>
</dbReference>
<gene>
    <name evidence="6" type="ORF">ESZ26_09850</name>
    <name evidence="7" type="ORF">ESZ27_10995</name>
</gene>
<sequence>MNSTLLKHLQPILARLQNENELVDCQRLFHGRGHAYPGLTHVSVDWFSPVVLITLYQEVEAAWLSEQVTVIQNLLPQCQSIQVQYRSRKFAPSEVLWGEEITALSAQEHGLQYHLSLGKAQNSGLFLDMSNGRQWVKDNSKNKKVLNLFAYTCAFSVAAIAGGAEQVVNIDMSKGALSTGRENHKLNKQEASKVKYEGVDIFKSYGKLKKYGPYDLLICDPPSFQKGSVNIERDYQKIIKRLPELMANNSDVILCLNSPDLSEDFLLAEVARECPQCQFQYRIDNPEVFIEAEAGKGLKVLYFRYIEIS</sequence>
<evidence type="ECO:0000256" key="1">
    <source>
        <dbReference type="ARBA" id="ARBA00022552"/>
    </source>
</evidence>
<name>A0A5C6QBV6_9GAMM</name>
<dbReference type="Pfam" id="PF10672">
    <property type="entry name" value="Methyltrans_SAM"/>
    <property type="match status" value="1"/>
</dbReference>
<evidence type="ECO:0000256" key="3">
    <source>
        <dbReference type="ARBA" id="ARBA00022679"/>
    </source>
</evidence>
<dbReference type="EMBL" id="VOLQ01000019">
    <property type="protein sequence ID" value="TWX66150.1"/>
    <property type="molecule type" value="Genomic_DNA"/>
</dbReference>
<keyword evidence="1" id="KW-0698">rRNA processing</keyword>
<dbReference type="PANTHER" id="PTHR43042:SF3">
    <property type="entry name" value="RIBOSOMAL RNA LARGE SUBUNIT METHYLTRANSFERASE YWBD-RELATED"/>
    <property type="match status" value="1"/>
</dbReference>
<proteinExistence type="predicted"/>
<keyword evidence="4" id="KW-0949">S-adenosyl-L-methionine</keyword>
<evidence type="ECO:0000259" key="5">
    <source>
        <dbReference type="Pfam" id="PF10672"/>
    </source>
</evidence>
<evidence type="ECO:0000313" key="7">
    <source>
        <dbReference type="EMBL" id="TWX66150.1"/>
    </source>
</evidence>
<evidence type="ECO:0000313" key="9">
    <source>
        <dbReference type="Proteomes" id="UP000321917"/>
    </source>
</evidence>
<dbReference type="OrthoDB" id="9805492at2"/>
<dbReference type="Gene3D" id="3.40.50.150">
    <property type="entry name" value="Vaccinia Virus protein VP39"/>
    <property type="match status" value="1"/>
</dbReference>
<evidence type="ECO:0000256" key="4">
    <source>
        <dbReference type="ARBA" id="ARBA00022691"/>
    </source>
</evidence>
<dbReference type="InterPro" id="IPR029063">
    <property type="entry name" value="SAM-dependent_MTases_sf"/>
</dbReference>
<dbReference type="PANTHER" id="PTHR43042">
    <property type="entry name" value="SAM-DEPENDENT METHYLTRANSFERASE"/>
    <property type="match status" value="1"/>
</dbReference>
<dbReference type="AlphaFoldDB" id="A0A5C6QBV6"/>
<dbReference type="SUPFAM" id="SSF53335">
    <property type="entry name" value="S-adenosyl-L-methionine-dependent methyltransferases"/>
    <property type="match status" value="1"/>
</dbReference>
<dbReference type="GO" id="GO:0032259">
    <property type="term" value="P:methylation"/>
    <property type="evidence" value="ECO:0007669"/>
    <property type="project" value="UniProtKB-KW"/>
</dbReference>
<dbReference type="CDD" id="cd02440">
    <property type="entry name" value="AdoMet_MTases"/>
    <property type="match status" value="1"/>
</dbReference>
<dbReference type="Gene3D" id="3.30.750.80">
    <property type="entry name" value="RNA methyltransferase domain (HRMD) like"/>
    <property type="match status" value="1"/>
</dbReference>
<evidence type="ECO:0000256" key="2">
    <source>
        <dbReference type="ARBA" id="ARBA00022603"/>
    </source>
</evidence>
<dbReference type="RefSeq" id="WP_146799462.1">
    <property type="nucleotide sequence ID" value="NZ_VOLP01000012.1"/>
</dbReference>
<dbReference type="GO" id="GO:0008168">
    <property type="term" value="F:methyltransferase activity"/>
    <property type="evidence" value="ECO:0007669"/>
    <property type="project" value="UniProtKB-KW"/>
</dbReference>
<keyword evidence="2 7" id="KW-0489">Methyltransferase</keyword>
<evidence type="ECO:0000313" key="6">
    <source>
        <dbReference type="EMBL" id="TWX59264.1"/>
    </source>
</evidence>
<comment type="caution">
    <text evidence="7">The sequence shown here is derived from an EMBL/GenBank/DDBJ whole genome shotgun (WGS) entry which is preliminary data.</text>
</comment>